<dbReference type="Proteomes" id="UP001149074">
    <property type="component" value="Unassembled WGS sequence"/>
</dbReference>
<gene>
    <name evidence="1" type="ORF">N7532_011699</name>
</gene>
<accession>A0A9W9EIV6</accession>
<name>A0A9W9EIV6_9EURO</name>
<protein>
    <submittedName>
        <fullName evidence="1">Uncharacterized protein</fullName>
    </submittedName>
</protein>
<sequence length="226" mass="25832">MKKTTQAAQYWSALGKMSSSEHATVVRTLLKSMDEANILHKPMKMDGVRAAFDEGILLNMREMPSTVQVAFFKNPTQCFEALYKIATLIKGTSQVRKYYLDTATHLLHDEEIVFISPDFTRWTGLRLSDFLTYKYGLHKDGAVDERLLDYEKFVRALVNACGYDTRQHHVSLWHTMPTSTNTYPGDNEHNAVTDAESWVSAMIEEQNLLQDEKAPLEFHVAELHGE</sequence>
<dbReference type="EMBL" id="JAPQKI010000011">
    <property type="protein sequence ID" value="KAJ5082656.1"/>
    <property type="molecule type" value="Genomic_DNA"/>
</dbReference>
<dbReference type="AlphaFoldDB" id="A0A9W9EIV6"/>
<evidence type="ECO:0000313" key="1">
    <source>
        <dbReference type="EMBL" id="KAJ5082656.1"/>
    </source>
</evidence>
<reference evidence="1" key="2">
    <citation type="journal article" date="2023" name="IMA Fungus">
        <title>Comparative genomic study of the Penicillium genus elucidates a diverse pangenome and 15 lateral gene transfer events.</title>
        <authorList>
            <person name="Petersen C."/>
            <person name="Sorensen T."/>
            <person name="Nielsen M.R."/>
            <person name="Sondergaard T.E."/>
            <person name="Sorensen J.L."/>
            <person name="Fitzpatrick D.A."/>
            <person name="Frisvad J.C."/>
            <person name="Nielsen K.L."/>
        </authorList>
    </citation>
    <scope>NUCLEOTIDE SEQUENCE</scope>
    <source>
        <strain evidence="1">IBT 30761</strain>
    </source>
</reference>
<evidence type="ECO:0000313" key="2">
    <source>
        <dbReference type="Proteomes" id="UP001149074"/>
    </source>
</evidence>
<keyword evidence="2" id="KW-1185">Reference proteome</keyword>
<dbReference type="OrthoDB" id="4322367at2759"/>
<proteinExistence type="predicted"/>
<comment type="caution">
    <text evidence="1">The sequence shown here is derived from an EMBL/GenBank/DDBJ whole genome shotgun (WGS) entry which is preliminary data.</text>
</comment>
<dbReference type="GeneID" id="81363169"/>
<dbReference type="RefSeq" id="XP_056469178.1">
    <property type="nucleotide sequence ID" value="XM_056624190.1"/>
</dbReference>
<organism evidence="1 2">
    <name type="scientific">Penicillium argentinense</name>
    <dbReference type="NCBI Taxonomy" id="1131581"/>
    <lineage>
        <taxon>Eukaryota</taxon>
        <taxon>Fungi</taxon>
        <taxon>Dikarya</taxon>
        <taxon>Ascomycota</taxon>
        <taxon>Pezizomycotina</taxon>
        <taxon>Eurotiomycetes</taxon>
        <taxon>Eurotiomycetidae</taxon>
        <taxon>Eurotiales</taxon>
        <taxon>Aspergillaceae</taxon>
        <taxon>Penicillium</taxon>
    </lineage>
</organism>
<reference evidence="1" key="1">
    <citation type="submission" date="2022-11" db="EMBL/GenBank/DDBJ databases">
        <authorList>
            <person name="Petersen C."/>
        </authorList>
    </citation>
    <scope>NUCLEOTIDE SEQUENCE</scope>
    <source>
        <strain evidence="1">IBT 30761</strain>
    </source>
</reference>